<evidence type="ECO:0000313" key="2">
    <source>
        <dbReference type="Proteomes" id="UP000179023"/>
    </source>
</evidence>
<dbReference type="STRING" id="1802270.A3C07_03450"/>
<gene>
    <name evidence="1" type="ORF">A3C07_03450</name>
</gene>
<comment type="caution">
    <text evidence="1">The sequence shown here is derived from an EMBL/GenBank/DDBJ whole genome shotgun (WGS) entry which is preliminary data.</text>
</comment>
<protein>
    <recommendedName>
        <fullName evidence="3">ATP synthase subunit delta</fullName>
    </recommendedName>
</protein>
<dbReference type="EMBL" id="MHQI01000017">
    <property type="protein sequence ID" value="OHA00369.1"/>
    <property type="molecule type" value="Genomic_DNA"/>
</dbReference>
<dbReference type="AlphaFoldDB" id="A0A1G2KPK7"/>
<dbReference type="Proteomes" id="UP000179023">
    <property type="component" value="Unassembled WGS sequence"/>
</dbReference>
<evidence type="ECO:0008006" key="3">
    <source>
        <dbReference type="Google" id="ProtNLM"/>
    </source>
</evidence>
<accession>A0A1G2KPK7</accession>
<evidence type="ECO:0000313" key="1">
    <source>
        <dbReference type="EMBL" id="OHA00369.1"/>
    </source>
</evidence>
<reference evidence="1 2" key="1">
    <citation type="journal article" date="2016" name="Nat. Commun.">
        <title>Thousands of microbial genomes shed light on interconnected biogeochemical processes in an aquifer system.</title>
        <authorList>
            <person name="Anantharaman K."/>
            <person name="Brown C.T."/>
            <person name="Hug L.A."/>
            <person name="Sharon I."/>
            <person name="Castelle C.J."/>
            <person name="Probst A.J."/>
            <person name="Thomas B.C."/>
            <person name="Singh A."/>
            <person name="Wilkins M.J."/>
            <person name="Karaoz U."/>
            <person name="Brodie E.L."/>
            <person name="Williams K.H."/>
            <person name="Hubbard S.S."/>
            <person name="Banfield J.F."/>
        </authorList>
    </citation>
    <scope>NUCLEOTIDE SEQUENCE [LARGE SCALE GENOMIC DNA]</scope>
</reference>
<name>A0A1G2KPK7_9BACT</name>
<organism evidence="1 2">
    <name type="scientific">Candidatus Sungbacteria bacterium RIFCSPHIGHO2_02_FULL_47_11</name>
    <dbReference type="NCBI Taxonomy" id="1802270"/>
    <lineage>
        <taxon>Bacteria</taxon>
        <taxon>Candidatus Sungiibacteriota</taxon>
    </lineage>
</organism>
<sequence length="176" mass="20137">MTKDQQKMSNGMKQHQKHIESIMALIRTRDEQEFVQEAVSMLERSVNQPTTFGKIIQSRVPEHCAHAMNRVFEDEALKGNTEQLRKFLETLKKSIGAMRVLTLDIAFSPSEKDIDAINSWVVGNVGSDVVLDFTHDATIGGGAKIMFEGRYTEKTLRQKIEQVFEKERERILQTIL</sequence>
<proteinExistence type="predicted"/>